<comment type="caution">
    <text evidence="2">The sequence shown here is derived from an EMBL/GenBank/DDBJ whole genome shotgun (WGS) entry which is preliminary data.</text>
</comment>
<dbReference type="RefSeq" id="WP_171216544.1">
    <property type="nucleotide sequence ID" value="NZ_JABEPP010000001.1"/>
</dbReference>
<dbReference type="EMBL" id="JABEPP010000001">
    <property type="protein sequence ID" value="NNM71038.1"/>
    <property type="molecule type" value="Genomic_DNA"/>
</dbReference>
<accession>A0A849I123</accession>
<dbReference type="InterPro" id="IPR038696">
    <property type="entry name" value="IalB_sf"/>
</dbReference>
<evidence type="ECO:0000256" key="1">
    <source>
        <dbReference type="SAM" id="SignalP"/>
    </source>
</evidence>
<gene>
    <name evidence="2" type="ORF">HJG44_01330</name>
</gene>
<dbReference type="AlphaFoldDB" id="A0A849I123"/>
<sequence length="187" mass="19583">MTRLPLVLPALCLALAAPALAQGQTAQRAQRPAAAAQAPGGGQATLVATFTDWSAYTAQTGRAKICYALSQPKSRSPANLKDTPAYLFVSFRPAENVRNEVASVLGFNTREGGEASLAVGNSSYALVTKAQNAWIKNPADEPQAIAAMARGQAMTVSVTSARGNKTSDRYSLAGFAQALDRARKECP</sequence>
<name>A0A849I123_9HYPH</name>
<reference evidence="2 3" key="1">
    <citation type="submission" date="2020-04" db="EMBL/GenBank/DDBJ databases">
        <title>Enterovirga sp. isolate from soil.</title>
        <authorList>
            <person name="Chea S."/>
            <person name="Kim D.-U."/>
        </authorList>
    </citation>
    <scope>NUCLEOTIDE SEQUENCE [LARGE SCALE GENOMIC DNA]</scope>
    <source>
        <strain evidence="2 3">DB1703</strain>
    </source>
</reference>
<protein>
    <recommendedName>
        <fullName evidence="4">Invasion associated locus B family protein</fullName>
    </recommendedName>
</protein>
<evidence type="ECO:0000313" key="2">
    <source>
        <dbReference type="EMBL" id="NNM71038.1"/>
    </source>
</evidence>
<organism evidence="2 3">
    <name type="scientific">Enterovirga aerilata</name>
    <dbReference type="NCBI Taxonomy" id="2730920"/>
    <lineage>
        <taxon>Bacteria</taxon>
        <taxon>Pseudomonadati</taxon>
        <taxon>Pseudomonadota</taxon>
        <taxon>Alphaproteobacteria</taxon>
        <taxon>Hyphomicrobiales</taxon>
        <taxon>Methylobacteriaceae</taxon>
        <taxon>Enterovirga</taxon>
    </lineage>
</organism>
<evidence type="ECO:0000313" key="3">
    <source>
        <dbReference type="Proteomes" id="UP000564885"/>
    </source>
</evidence>
<dbReference type="InterPro" id="IPR010642">
    <property type="entry name" value="Invasion_prot_B"/>
</dbReference>
<dbReference type="Gene3D" id="2.60.40.1880">
    <property type="entry name" value="Invasion associated locus B (IalB) protein"/>
    <property type="match status" value="1"/>
</dbReference>
<proteinExistence type="predicted"/>
<feature type="signal peptide" evidence="1">
    <location>
        <begin position="1"/>
        <end position="21"/>
    </location>
</feature>
<feature type="chain" id="PRO_5032837590" description="Invasion associated locus B family protein" evidence="1">
    <location>
        <begin position="22"/>
        <end position="187"/>
    </location>
</feature>
<dbReference type="Pfam" id="PF06776">
    <property type="entry name" value="IalB"/>
    <property type="match status" value="1"/>
</dbReference>
<keyword evidence="1" id="KW-0732">Signal</keyword>
<evidence type="ECO:0008006" key="4">
    <source>
        <dbReference type="Google" id="ProtNLM"/>
    </source>
</evidence>
<keyword evidence="3" id="KW-1185">Reference proteome</keyword>
<dbReference type="Proteomes" id="UP000564885">
    <property type="component" value="Unassembled WGS sequence"/>
</dbReference>